<reference evidence="2" key="1">
    <citation type="journal article" date="2019" name="Int. J. Syst. Evol. Microbiol.">
        <title>The Global Catalogue of Microorganisms (GCM) 10K type strain sequencing project: providing services to taxonomists for standard genome sequencing and annotation.</title>
        <authorList>
            <consortium name="The Broad Institute Genomics Platform"/>
            <consortium name="The Broad Institute Genome Sequencing Center for Infectious Disease"/>
            <person name="Wu L."/>
            <person name="Ma J."/>
        </authorList>
    </citation>
    <scope>NUCLEOTIDE SEQUENCE [LARGE SCALE GENOMIC DNA]</scope>
    <source>
        <strain evidence="2">CGMCC 4.7323</strain>
    </source>
</reference>
<evidence type="ECO:0008006" key="3">
    <source>
        <dbReference type="Google" id="ProtNLM"/>
    </source>
</evidence>
<organism evidence="1 2">
    <name type="scientific">Streptomyces kronopolitis</name>
    <dbReference type="NCBI Taxonomy" id="1612435"/>
    <lineage>
        <taxon>Bacteria</taxon>
        <taxon>Bacillati</taxon>
        <taxon>Actinomycetota</taxon>
        <taxon>Actinomycetes</taxon>
        <taxon>Kitasatosporales</taxon>
        <taxon>Streptomycetaceae</taxon>
        <taxon>Streptomyces</taxon>
    </lineage>
</organism>
<evidence type="ECO:0000313" key="1">
    <source>
        <dbReference type="EMBL" id="GGN44892.1"/>
    </source>
</evidence>
<sequence>MDGPLRGALLDVVKSREGRLYIAAEGVGSLLRGIAKEYADLAGLCGCGQVAAKDDQVELDCTTLSALATVLTAQADGLDIQLIHMADQTAHES</sequence>
<keyword evidence="2" id="KW-1185">Reference proteome</keyword>
<evidence type="ECO:0000313" key="2">
    <source>
        <dbReference type="Proteomes" id="UP000600080"/>
    </source>
</evidence>
<dbReference type="Proteomes" id="UP000600080">
    <property type="component" value="Unassembled WGS sequence"/>
</dbReference>
<dbReference type="RefSeq" id="WP_189097927.1">
    <property type="nucleotide sequence ID" value="NZ_BMND01000009.1"/>
</dbReference>
<name>A0ABQ2JCU7_9ACTN</name>
<proteinExistence type="predicted"/>
<gene>
    <name evidence="1" type="ORF">GCM10012285_27990</name>
</gene>
<dbReference type="EMBL" id="BMND01000009">
    <property type="protein sequence ID" value="GGN44892.1"/>
    <property type="molecule type" value="Genomic_DNA"/>
</dbReference>
<comment type="caution">
    <text evidence="1">The sequence shown here is derived from an EMBL/GenBank/DDBJ whole genome shotgun (WGS) entry which is preliminary data.</text>
</comment>
<dbReference type="GeneID" id="301548572"/>
<protein>
    <recommendedName>
        <fullName evidence="3">STAS domain-containing protein</fullName>
    </recommendedName>
</protein>
<accession>A0ABQ2JCU7</accession>